<reference evidence="1 2" key="1">
    <citation type="submission" date="2019-11" db="EMBL/GenBank/DDBJ databases">
        <title>Metabolism of dissolved organic matter in forest soils.</title>
        <authorList>
            <person name="Cyle K.T."/>
            <person name="Wilhelm R.C."/>
            <person name="Martinez C.E."/>
        </authorList>
    </citation>
    <scope>NUCLEOTIDE SEQUENCE [LARGE SCALE GENOMIC DNA]</scope>
    <source>
        <strain evidence="1 2">5N</strain>
    </source>
</reference>
<accession>A0A972NTC0</accession>
<gene>
    <name evidence="1" type="ORF">GNZ13_30265</name>
</gene>
<dbReference type="Pfam" id="PF18897">
    <property type="entry name" value="Gp3-like"/>
    <property type="match status" value="1"/>
</dbReference>
<dbReference type="RefSeq" id="WP_172171462.1">
    <property type="nucleotide sequence ID" value="NZ_WOEZ01000179.1"/>
</dbReference>
<dbReference type="EMBL" id="WOEZ01000179">
    <property type="protein sequence ID" value="NPT58726.1"/>
    <property type="molecule type" value="Genomic_DNA"/>
</dbReference>
<dbReference type="AlphaFoldDB" id="A0A972NTC0"/>
<name>A0A972NTC0_9BURK</name>
<comment type="caution">
    <text evidence="1">The sequence shown here is derived from an EMBL/GenBank/DDBJ whole genome shotgun (WGS) entry which is preliminary data.</text>
</comment>
<protein>
    <submittedName>
        <fullName evidence="1">Uncharacterized protein</fullName>
    </submittedName>
</protein>
<dbReference type="Proteomes" id="UP000655523">
    <property type="component" value="Unassembled WGS sequence"/>
</dbReference>
<sequence length="112" mass="12600">MVTGLEFDTPVLGTVRMGDVRTGEAGAPDELLHFDYFEVHNRRKNPDGTWAKHLLHDQLLEKLAEARLGEKGKGQEAIRLREIPIQLPYNNPELLLTQQLDLHSAGRGHNLA</sequence>
<evidence type="ECO:0000313" key="1">
    <source>
        <dbReference type="EMBL" id="NPT58726.1"/>
    </source>
</evidence>
<proteinExistence type="predicted"/>
<dbReference type="InterPro" id="IPR043991">
    <property type="entry name" value="Gp3-like"/>
</dbReference>
<evidence type="ECO:0000313" key="2">
    <source>
        <dbReference type="Proteomes" id="UP000655523"/>
    </source>
</evidence>
<organism evidence="1 2">
    <name type="scientific">Paraburkholderia elongata</name>
    <dbReference type="NCBI Taxonomy" id="2675747"/>
    <lineage>
        <taxon>Bacteria</taxon>
        <taxon>Pseudomonadati</taxon>
        <taxon>Pseudomonadota</taxon>
        <taxon>Betaproteobacteria</taxon>
        <taxon>Burkholderiales</taxon>
        <taxon>Burkholderiaceae</taxon>
        <taxon>Paraburkholderia</taxon>
    </lineage>
</organism>
<keyword evidence="2" id="KW-1185">Reference proteome</keyword>